<keyword evidence="2" id="KW-1185">Reference proteome</keyword>
<accession>A0ACB6YZT8</accession>
<evidence type="ECO:0000313" key="1">
    <source>
        <dbReference type="EMBL" id="KAF9642593.1"/>
    </source>
</evidence>
<evidence type="ECO:0000313" key="2">
    <source>
        <dbReference type="Proteomes" id="UP000886501"/>
    </source>
</evidence>
<sequence>MDLGINATGGRCQSPRLTDKVTCLSRALRNLNRWISIHVVVRTIFSSALAIYLVCGTGAVHRPGSRS</sequence>
<comment type="caution">
    <text evidence="1">The sequence shown here is derived from an EMBL/GenBank/DDBJ whole genome shotgun (WGS) entry which is preliminary data.</text>
</comment>
<organism evidence="1 2">
    <name type="scientific">Thelephora ganbajun</name>
    <name type="common">Ganba fungus</name>
    <dbReference type="NCBI Taxonomy" id="370292"/>
    <lineage>
        <taxon>Eukaryota</taxon>
        <taxon>Fungi</taxon>
        <taxon>Dikarya</taxon>
        <taxon>Basidiomycota</taxon>
        <taxon>Agaricomycotina</taxon>
        <taxon>Agaricomycetes</taxon>
        <taxon>Thelephorales</taxon>
        <taxon>Thelephoraceae</taxon>
        <taxon>Thelephora</taxon>
    </lineage>
</organism>
<dbReference type="EMBL" id="MU118410">
    <property type="protein sequence ID" value="KAF9642593.1"/>
    <property type="molecule type" value="Genomic_DNA"/>
</dbReference>
<gene>
    <name evidence="1" type="ORF">BDM02DRAFT_3124387</name>
</gene>
<dbReference type="Proteomes" id="UP000886501">
    <property type="component" value="Unassembled WGS sequence"/>
</dbReference>
<reference evidence="1" key="2">
    <citation type="journal article" date="2020" name="Nat. Commun.">
        <title>Large-scale genome sequencing of mycorrhizal fungi provides insights into the early evolution of symbiotic traits.</title>
        <authorList>
            <person name="Miyauchi S."/>
            <person name="Kiss E."/>
            <person name="Kuo A."/>
            <person name="Drula E."/>
            <person name="Kohler A."/>
            <person name="Sanchez-Garcia M."/>
            <person name="Morin E."/>
            <person name="Andreopoulos B."/>
            <person name="Barry K.W."/>
            <person name="Bonito G."/>
            <person name="Buee M."/>
            <person name="Carver A."/>
            <person name="Chen C."/>
            <person name="Cichocki N."/>
            <person name="Clum A."/>
            <person name="Culley D."/>
            <person name="Crous P.W."/>
            <person name="Fauchery L."/>
            <person name="Girlanda M."/>
            <person name="Hayes R.D."/>
            <person name="Keri Z."/>
            <person name="LaButti K."/>
            <person name="Lipzen A."/>
            <person name="Lombard V."/>
            <person name="Magnuson J."/>
            <person name="Maillard F."/>
            <person name="Murat C."/>
            <person name="Nolan M."/>
            <person name="Ohm R.A."/>
            <person name="Pangilinan J."/>
            <person name="Pereira M.F."/>
            <person name="Perotto S."/>
            <person name="Peter M."/>
            <person name="Pfister S."/>
            <person name="Riley R."/>
            <person name="Sitrit Y."/>
            <person name="Stielow J.B."/>
            <person name="Szollosi G."/>
            <person name="Zifcakova L."/>
            <person name="Stursova M."/>
            <person name="Spatafora J.W."/>
            <person name="Tedersoo L."/>
            <person name="Vaario L.M."/>
            <person name="Yamada A."/>
            <person name="Yan M."/>
            <person name="Wang P."/>
            <person name="Xu J."/>
            <person name="Bruns T."/>
            <person name="Baldrian P."/>
            <person name="Vilgalys R."/>
            <person name="Dunand C."/>
            <person name="Henrissat B."/>
            <person name="Grigoriev I.V."/>
            <person name="Hibbett D."/>
            <person name="Nagy L.G."/>
            <person name="Martin F.M."/>
        </authorList>
    </citation>
    <scope>NUCLEOTIDE SEQUENCE</scope>
    <source>
        <strain evidence="1">P2</strain>
    </source>
</reference>
<protein>
    <submittedName>
        <fullName evidence="1">Uncharacterized protein</fullName>
    </submittedName>
</protein>
<reference evidence="1" key="1">
    <citation type="submission" date="2019-10" db="EMBL/GenBank/DDBJ databases">
        <authorList>
            <consortium name="DOE Joint Genome Institute"/>
            <person name="Kuo A."/>
            <person name="Miyauchi S."/>
            <person name="Kiss E."/>
            <person name="Drula E."/>
            <person name="Kohler A."/>
            <person name="Sanchez-Garcia M."/>
            <person name="Andreopoulos B."/>
            <person name="Barry K.W."/>
            <person name="Bonito G."/>
            <person name="Buee M."/>
            <person name="Carver A."/>
            <person name="Chen C."/>
            <person name="Cichocki N."/>
            <person name="Clum A."/>
            <person name="Culley D."/>
            <person name="Crous P.W."/>
            <person name="Fauchery L."/>
            <person name="Girlanda M."/>
            <person name="Hayes R."/>
            <person name="Keri Z."/>
            <person name="Labutti K."/>
            <person name="Lipzen A."/>
            <person name="Lombard V."/>
            <person name="Magnuson J."/>
            <person name="Maillard F."/>
            <person name="Morin E."/>
            <person name="Murat C."/>
            <person name="Nolan M."/>
            <person name="Ohm R."/>
            <person name="Pangilinan J."/>
            <person name="Pereira M."/>
            <person name="Perotto S."/>
            <person name="Peter M."/>
            <person name="Riley R."/>
            <person name="Sitrit Y."/>
            <person name="Stielow B."/>
            <person name="Szollosi G."/>
            <person name="Zifcakova L."/>
            <person name="Stursova M."/>
            <person name="Spatafora J.W."/>
            <person name="Tedersoo L."/>
            <person name="Vaario L.-M."/>
            <person name="Yamada A."/>
            <person name="Yan M."/>
            <person name="Wang P."/>
            <person name="Xu J."/>
            <person name="Bruns T."/>
            <person name="Baldrian P."/>
            <person name="Vilgalys R."/>
            <person name="Henrissat B."/>
            <person name="Grigoriev I.V."/>
            <person name="Hibbett D."/>
            <person name="Nagy L.G."/>
            <person name="Martin F.M."/>
        </authorList>
    </citation>
    <scope>NUCLEOTIDE SEQUENCE</scope>
    <source>
        <strain evidence="1">P2</strain>
    </source>
</reference>
<proteinExistence type="predicted"/>
<name>A0ACB6YZT8_THEGA</name>